<dbReference type="Gene3D" id="3.40.50.150">
    <property type="entry name" value="Vaccinia Virus protein VP39"/>
    <property type="match status" value="1"/>
</dbReference>
<dbReference type="InterPro" id="IPR041698">
    <property type="entry name" value="Methyltransf_25"/>
</dbReference>
<sequence length="207" mass="22556">AVLDLGCGDGILGSAVLDQFPAAEGVLVDFSQPMLDAAQTRLAGKNVSLLALDYGQLGWQEKLPLQQFDVIVSGFSIHHQPDARKKTLYAELFELLSPGGIFLNLEHVASPTPWLEAQHDALFLEAMMAFQKGSPNPKTFDELATGYHARPDKEANILALVETQCDWLREIDYAQVDVYLKIFELALFGGIREPDAEASGNGTPTAV</sequence>
<gene>
    <name evidence="2" type="ORF">F6J89_33915</name>
</gene>
<dbReference type="CDD" id="cd02440">
    <property type="entry name" value="AdoMet_MTases"/>
    <property type="match status" value="1"/>
</dbReference>
<comment type="caution">
    <text evidence="2">The sequence shown here is derived from an EMBL/GenBank/DDBJ whole genome shotgun (WGS) entry which is preliminary data.</text>
</comment>
<evidence type="ECO:0000313" key="2">
    <source>
        <dbReference type="EMBL" id="NER32457.1"/>
    </source>
</evidence>
<protein>
    <submittedName>
        <fullName evidence="2">Class I SAM-dependent methyltransferase</fullName>
    </submittedName>
</protein>
<organism evidence="2">
    <name type="scientific">Symploca sp. SIO1C4</name>
    <dbReference type="NCBI Taxonomy" id="2607765"/>
    <lineage>
        <taxon>Bacteria</taxon>
        <taxon>Bacillati</taxon>
        <taxon>Cyanobacteriota</taxon>
        <taxon>Cyanophyceae</taxon>
        <taxon>Coleofasciculales</taxon>
        <taxon>Coleofasciculaceae</taxon>
        <taxon>Symploca</taxon>
    </lineage>
</organism>
<proteinExistence type="predicted"/>
<dbReference type="InterPro" id="IPR029063">
    <property type="entry name" value="SAM-dependent_MTases_sf"/>
</dbReference>
<dbReference type="SUPFAM" id="SSF53335">
    <property type="entry name" value="S-adenosyl-L-methionine-dependent methyltransferases"/>
    <property type="match status" value="1"/>
</dbReference>
<dbReference type="EMBL" id="JAAHFQ010001257">
    <property type="protein sequence ID" value="NER32457.1"/>
    <property type="molecule type" value="Genomic_DNA"/>
</dbReference>
<dbReference type="InterPro" id="IPR016461">
    <property type="entry name" value="COMT-like"/>
</dbReference>
<dbReference type="PANTHER" id="PTHR43591">
    <property type="entry name" value="METHYLTRANSFERASE"/>
    <property type="match status" value="1"/>
</dbReference>
<feature type="non-terminal residue" evidence="2">
    <location>
        <position position="1"/>
    </location>
</feature>
<keyword evidence="2" id="KW-0489">Methyltransferase</keyword>
<name>A0A6B3NLV3_9CYAN</name>
<feature type="domain" description="Methyltransferase" evidence="1">
    <location>
        <begin position="2"/>
        <end position="100"/>
    </location>
</feature>
<dbReference type="PROSITE" id="PS51683">
    <property type="entry name" value="SAM_OMT_II"/>
    <property type="match status" value="1"/>
</dbReference>
<dbReference type="GO" id="GO:0008168">
    <property type="term" value="F:methyltransferase activity"/>
    <property type="evidence" value="ECO:0007669"/>
    <property type="project" value="UniProtKB-KW"/>
</dbReference>
<accession>A0A6B3NLV3</accession>
<evidence type="ECO:0000259" key="1">
    <source>
        <dbReference type="Pfam" id="PF13649"/>
    </source>
</evidence>
<dbReference type="Pfam" id="PF13649">
    <property type="entry name" value="Methyltransf_25"/>
    <property type="match status" value="1"/>
</dbReference>
<dbReference type="AlphaFoldDB" id="A0A6B3NLV3"/>
<keyword evidence="2" id="KW-0808">Transferase</keyword>
<reference evidence="2" key="1">
    <citation type="submission" date="2019-11" db="EMBL/GenBank/DDBJ databases">
        <title>Genomic insights into an expanded diversity of filamentous marine cyanobacteria reveals the extraordinary biosynthetic potential of Moorea and Okeania.</title>
        <authorList>
            <person name="Ferreira Leao T."/>
            <person name="Wang M."/>
            <person name="Moss N."/>
            <person name="Da Silva R."/>
            <person name="Sanders J."/>
            <person name="Nurk S."/>
            <person name="Gurevich A."/>
            <person name="Humphrey G."/>
            <person name="Reher R."/>
            <person name="Zhu Q."/>
            <person name="Belda-Ferre P."/>
            <person name="Glukhov E."/>
            <person name="Rex R."/>
            <person name="Dorrestein P.C."/>
            <person name="Knight R."/>
            <person name="Pevzner P."/>
            <person name="Gerwick W.H."/>
            <person name="Gerwick L."/>
        </authorList>
    </citation>
    <scope>NUCLEOTIDE SEQUENCE</scope>
    <source>
        <strain evidence="2">SIO1C4</strain>
    </source>
</reference>
<dbReference type="GO" id="GO:0032259">
    <property type="term" value="P:methylation"/>
    <property type="evidence" value="ECO:0007669"/>
    <property type="project" value="UniProtKB-KW"/>
</dbReference>